<feature type="compositionally biased region" description="Acidic residues" evidence="1">
    <location>
        <begin position="43"/>
        <end position="62"/>
    </location>
</feature>
<protein>
    <submittedName>
        <fullName evidence="2">Uncharacterized protein</fullName>
    </submittedName>
</protein>
<organism evidence="2 3">
    <name type="scientific">Apiospora marii</name>
    <dbReference type="NCBI Taxonomy" id="335849"/>
    <lineage>
        <taxon>Eukaryota</taxon>
        <taxon>Fungi</taxon>
        <taxon>Dikarya</taxon>
        <taxon>Ascomycota</taxon>
        <taxon>Pezizomycotina</taxon>
        <taxon>Sordariomycetes</taxon>
        <taxon>Xylariomycetidae</taxon>
        <taxon>Amphisphaeriales</taxon>
        <taxon>Apiosporaceae</taxon>
        <taxon>Apiospora</taxon>
    </lineage>
</organism>
<proteinExistence type="predicted"/>
<gene>
    <name evidence="2" type="ORF">PG991_001707</name>
</gene>
<keyword evidence="3" id="KW-1185">Reference proteome</keyword>
<dbReference type="Proteomes" id="UP001396898">
    <property type="component" value="Unassembled WGS sequence"/>
</dbReference>
<sequence>MWKCITPSQPTRSSAIRWVEIVWDDALLVEDGSRDADSWPGTSDDEFHFDEEGKEYEEEDTTSEGSPRWFGGECKGSLWNVVSTDQVRFEMADWTKRPMLPITECWHAEHAMDGRVCWASADDLFYRGGENPCPYMFHDGRNIAHGFGIEKDVFDESHERPYAESEEALGYRYWYDELQGIACRRYSEA</sequence>
<feature type="region of interest" description="Disordered" evidence="1">
    <location>
        <begin position="34"/>
        <end position="67"/>
    </location>
</feature>
<dbReference type="EMBL" id="JAQQWI010000004">
    <property type="protein sequence ID" value="KAK8036570.1"/>
    <property type="molecule type" value="Genomic_DNA"/>
</dbReference>
<evidence type="ECO:0000313" key="2">
    <source>
        <dbReference type="EMBL" id="KAK8036570.1"/>
    </source>
</evidence>
<name>A0ABR1SQG4_9PEZI</name>
<evidence type="ECO:0000256" key="1">
    <source>
        <dbReference type="SAM" id="MobiDB-lite"/>
    </source>
</evidence>
<accession>A0ABR1SQG4</accession>
<evidence type="ECO:0000313" key="3">
    <source>
        <dbReference type="Proteomes" id="UP001396898"/>
    </source>
</evidence>
<reference evidence="2 3" key="1">
    <citation type="submission" date="2023-01" db="EMBL/GenBank/DDBJ databases">
        <title>Analysis of 21 Apiospora genomes using comparative genomics revels a genus with tremendous synthesis potential of carbohydrate active enzymes and secondary metabolites.</title>
        <authorList>
            <person name="Sorensen T."/>
        </authorList>
    </citation>
    <scope>NUCLEOTIDE SEQUENCE [LARGE SCALE GENOMIC DNA]</scope>
    <source>
        <strain evidence="2 3">CBS 20057</strain>
    </source>
</reference>
<comment type="caution">
    <text evidence="2">The sequence shown here is derived from an EMBL/GenBank/DDBJ whole genome shotgun (WGS) entry which is preliminary data.</text>
</comment>